<dbReference type="Gene3D" id="3.30.1330.10">
    <property type="entry name" value="PurM-like, N-terminal domain"/>
    <property type="match status" value="1"/>
</dbReference>
<dbReference type="GO" id="GO:0051604">
    <property type="term" value="P:protein maturation"/>
    <property type="evidence" value="ECO:0007669"/>
    <property type="project" value="TreeGrafter"/>
</dbReference>
<dbReference type="AlphaFoldDB" id="D4RY50"/>
<feature type="domain" description="PurM-like N-terminal" evidence="2">
    <location>
        <begin position="70"/>
        <end position="146"/>
    </location>
</feature>
<dbReference type="Pfam" id="PF02769">
    <property type="entry name" value="AIRS_C"/>
    <property type="match status" value="1"/>
</dbReference>
<dbReference type="InterPro" id="IPR016188">
    <property type="entry name" value="PurM-like_N"/>
</dbReference>
<evidence type="ECO:0000313" key="4">
    <source>
        <dbReference type="EMBL" id="EFF68950.1"/>
    </source>
</evidence>
<protein>
    <recommendedName>
        <fullName evidence="6">Hydrogenase maturation factor</fullName>
    </recommendedName>
</protein>
<dbReference type="PANTHER" id="PTHR30303:SF4">
    <property type="entry name" value="HYDROGENASE EXPRESSION_FORMATION PROTEIN HYPE"/>
    <property type="match status" value="1"/>
</dbReference>
<evidence type="ECO:0000259" key="3">
    <source>
        <dbReference type="Pfam" id="PF02769"/>
    </source>
</evidence>
<dbReference type="Gene3D" id="3.90.650.10">
    <property type="entry name" value="PurM-like C-terminal domain"/>
    <property type="match status" value="1"/>
</dbReference>
<evidence type="ECO:0000256" key="1">
    <source>
        <dbReference type="ARBA" id="ARBA00006243"/>
    </source>
</evidence>
<dbReference type="Proteomes" id="UP000006238">
    <property type="component" value="Unassembled WGS sequence"/>
</dbReference>
<reference evidence="4 5" key="1">
    <citation type="submission" date="2010-02" db="EMBL/GenBank/DDBJ databases">
        <authorList>
            <person name="Weinstock G."/>
            <person name="Sodergren E."/>
            <person name="Clifton S."/>
            <person name="Fulton L."/>
            <person name="Fulton B."/>
            <person name="Courtney L."/>
            <person name="Fronick C."/>
            <person name="Harrison M."/>
            <person name="Strong C."/>
            <person name="Farmer C."/>
            <person name="Delahaunty K."/>
            <person name="Markovic C."/>
            <person name="Hall O."/>
            <person name="Minx P."/>
            <person name="Tomlinson C."/>
            <person name="Mitreva M."/>
            <person name="Nelson J."/>
            <person name="Hou S."/>
            <person name="Wollam A."/>
            <person name="Pepin K.H."/>
            <person name="Johnson M."/>
            <person name="Bhonagiri V."/>
            <person name="Zhang X."/>
            <person name="Suruliraj S."/>
            <person name="Warren W."/>
            <person name="Chinwalla A."/>
            <person name="Mardis E.R."/>
            <person name="Wilson R.K."/>
        </authorList>
    </citation>
    <scope>NUCLEOTIDE SEQUENCE [LARGE SCALE GENOMIC DNA]</scope>
    <source>
        <strain evidence="4 5">DSM 2876</strain>
    </source>
</reference>
<dbReference type="PANTHER" id="PTHR30303">
    <property type="entry name" value="HYDROGENASE ISOENZYMES FORMATION PROTEIN HYPE"/>
    <property type="match status" value="1"/>
</dbReference>
<dbReference type="STRING" id="45851.BHV86_04985"/>
<comment type="similarity">
    <text evidence="1">Belongs to the HypE family.</text>
</comment>
<gene>
    <name evidence="4" type="ORF">BUTYVIB_00754</name>
</gene>
<proteinExistence type="inferred from homology"/>
<dbReference type="SUPFAM" id="SSF56042">
    <property type="entry name" value="PurM C-terminal domain-like"/>
    <property type="match status" value="1"/>
</dbReference>
<dbReference type="InterPro" id="IPR011854">
    <property type="entry name" value="HypE"/>
</dbReference>
<dbReference type="SUPFAM" id="SSF55326">
    <property type="entry name" value="PurM N-terminal domain-like"/>
    <property type="match status" value="1"/>
</dbReference>
<dbReference type="InterPro" id="IPR036676">
    <property type="entry name" value="PurM-like_C_sf"/>
</dbReference>
<dbReference type="Pfam" id="PF00586">
    <property type="entry name" value="AIRS"/>
    <property type="match status" value="1"/>
</dbReference>
<evidence type="ECO:0000313" key="5">
    <source>
        <dbReference type="Proteomes" id="UP000006238"/>
    </source>
</evidence>
<evidence type="ECO:0000259" key="2">
    <source>
        <dbReference type="Pfam" id="PF00586"/>
    </source>
</evidence>
<dbReference type="InterPro" id="IPR010918">
    <property type="entry name" value="PurM-like_C_dom"/>
</dbReference>
<keyword evidence="5" id="KW-1185">Reference proteome</keyword>
<name>D4RY50_9FIRM</name>
<feature type="domain" description="PurM-like C-terminal" evidence="3">
    <location>
        <begin position="206"/>
        <end position="310"/>
    </location>
</feature>
<dbReference type="HOGENOM" id="CLU_041631_0_0_9"/>
<organism evidence="4 5">
    <name type="scientific">Eshraghiella crossota DSM 2876</name>
    <dbReference type="NCBI Taxonomy" id="511680"/>
    <lineage>
        <taxon>Bacteria</taxon>
        <taxon>Bacillati</taxon>
        <taxon>Bacillota</taxon>
        <taxon>Clostridia</taxon>
        <taxon>Lachnospirales</taxon>
        <taxon>Lachnospiraceae</taxon>
        <taxon>Eshraghiella</taxon>
    </lineage>
</organism>
<sequence>MILLTNNPYDRKLVMAVGKVPNRILKRSVVNLLKCPPRTGIDAASFAVGDIHVLTACATGLTDCAIAPETAVYKAANNIWVSGGELLGIEASFMLPKNYNEYNLKAYTKRVKAACDKCKTTLAGGHTEVTDGVKRFCISVAATGIAGTTPVNIHNVKPGMDIIVTKWIALEEAAMIVSNEDNMAKLCEHFSNEYMSVTGQYADWLTVRDEAAVAMKHGVAAMHDISEGGIFTALWDFAEGSGCGFEVDLKRIPLRQETVEIAEFFHLNPYTMKSSGSIIIACDNGTDMVNALNEEGIPAVIIGRTTDNNGKILRNEDEIRYLDKM</sequence>
<dbReference type="EMBL" id="ABWN01000022">
    <property type="protein sequence ID" value="EFF68950.1"/>
    <property type="molecule type" value="Genomic_DNA"/>
</dbReference>
<comment type="caution">
    <text evidence="4">The sequence shown here is derived from an EMBL/GenBank/DDBJ whole genome shotgun (WGS) entry which is preliminary data.</text>
</comment>
<evidence type="ECO:0008006" key="6">
    <source>
        <dbReference type="Google" id="ProtNLM"/>
    </source>
</evidence>
<dbReference type="eggNOG" id="COG0309">
    <property type="taxonomic scope" value="Bacteria"/>
</dbReference>
<dbReference type="InterPro" id="IPR036921">
    <property type="entry name" value="PurM-like_N_sf"/>
</dbReference>
<accession>D4RY50</accession>